<evidence type="ECO:0000256" key="4">
    <source>
        <dbReference type="SAM" id="SignalP"/>
    </source>
</evidence>
<dbReference type="PROSITE" id="PS51257">
    <property type="entry name" value="PROKAR_LIPOPROTEIN"/>
    <property type="match status" value="1"/>
</dbReference>
<organism evidence="6">
    <name type="scientific">uncultured Cytophagales bacterium</name>
    <dbReference type="NCBI Taxonomy" id="158755"/>
    <lineage>
        <taxon>Bacteria</taxon>
        <taxon>Pseudomonadati</taxon>
        <taxon>Bacteroidota</taxon>
        <taxon>Sphingobacteriia</taxon>
        <taxon>Sphingobacteriales</taxon>
        <taxon>environmental samples</taxon>
    </lineage>
</organism>
<comment type="function">
    <text evidence="2">Destroys radicals which are normally produced within the cells and which are toxic to biological systems.</text>
</comment>
<dbReference type="InterPro" id="IPR001424">
    <property type="entry name" value="SOD_Cu_Zn_dom"/>
</dbReference>
<keyword evidence="2" id="KW-0862">Zinc</keyword>
<dbReference type="AlphaFoldDB" id="A0A6J4KSJ4"/>
<keyword evidence="2" id="KW-0479">Metal-binding</keyword>
<dbReference type="InterPro" id="IPR024134">
    <property type="entry name" value="SOD_Cu/Zn_/chaperone"/>
</dbReference>
<proteinExistence type="inferred from homology"/>
<accession>A0A6J4KSJ4</accession>
<evidence type="ECO:0000259" key="5">
    <source>
        <dbReference type="Pfam" id="PF00080"/>
    </source>
</evidence>
<evidence type="ECO:0000256" key="3">
    <source>
        <dbReference type="SAM" id="MobiDB-lite"/>
    </source>
</evidence>
<comment type="cofactor">
    <cofactor evidence="2">
        <name>Zn(2+)</name>
        <dbReference type="ChEBI" id="CHEBI:29105"/>
    </cofactor>
    <text evidence="2">Binds 1 zinc ion per subunit.</text>
</comment>
<evidence type="ECO:0000313" key="6">
    <source>
        <dbReference type="EMBL" id="CAA9314320.1"/>
    </source>
</evidence>
<feature type="region of interest" description="Disordered" evidence="3">
    <location>
        <begin position="117"/>
        <end position="154"/>
    </location>
</feature>
<reference evidence="6" key="1">
    <citation type="submission" date="2020-02" db="EMBL/GenBank/DDBJ databases">
        <authorList>
            <person name="Meier V. D."/>
        </authorList>
    </citation>
    <scope>NUCLEOTIDE SEQUENCE</scope>
    <source>
        <strain evidence="6">AVDCRST_MAG56</strain>
    </source>
</reference>
<comment type="catalytic activity">
    <reaction evidence="2">
        <text>2 superoxide + 2 H(+) = H2O2 + O2</text>
        <dbReference type="Rhea" id="RHEA:20696"/>
        <dbReference type="ChEBI" id="CHEBI:15378"/>
        <dbReference type="ChEBI" id="CHEBI:15379"/>
        <dbReference type="ChEBI" id="CHEBI:16240"/>
        <dbReference type="ChEBI" id="CHEBI:18421"/>
        <dbReference type="EC" id="1.15.1.1"/>
    </reaction>
</comment>
<feature type="domain" description="Superoxide dismutase copper/zinc binding" evidence="5">
    <location>
        <begin position="78"/>
        <end position="211"/>
    </location>
</feature>
<feature type="compositionally biased region" description="Basic and acidic residues" evidence="3">
    <location>
        <begin position="136"/>
        <end position="147"/>
    </location>
</feature>
<keyword evidence="2 6" id="KW-0560">Oxidoreductase</keyword>
<dbReference type="Gene3D" id="2.60.40.200">
    <property type="entry name" value="Superoxide dismutase, copper/zinc binding domain"/>
    <property type="match status" value="1"/>
</dbReference>
<keyword evidence="4" id="KW-0732">Signal</keyword>
<feature type="region of interest" description="Disordered" evidence="3">
    <location>
        <begin position="39"/>
        <end position="60"/>
    </location>
</feature>
<feature type="signal peptide" evidence="4">
    <location>
        <begin position="1"/>
        <end position="25"/>
    </location>
</feature>
<dbReference type="EMBL" id="CADCTQ010000537">
    <property type="protein sequence ID" value="CAA9314320.1"/>
    <property type="molecule type" value="Genomic_DNA"/>
</dbReference>
<evidence type="ECO:0000256" key="1">
    <source>
        <dbReference type="ARBA" id="ARBA00010457"/>
    </source>
</evidence>
<sequence length="220" mass="22304">MKKFSMFACLSATLLLMGACGSGGSDQTAEGTDTVVATGTDPGDTLTVVGEQPSDSPTGFRAGQRAVAVINAASGSSVTGQAVFTQTGDNKVQMVLNIDGAPQGEHAVHLHQKGDCSAADASSAGPHWNPTKQPHGNREGDGAHHMGDLPNFAVGADGRGRVEVEIEGWTVGGNDTTTSVVDHAIIIHAKADDYKTQPSGDAGGRIGCGVITLQAVQGAQ</sequence>
<comment type="cofactor">
    <cofactor evidence="2">
        <name>Cu cation</name>
        <dbReference type="ChEBI" id="CHEBI:23378"/>
    </cofactor>
    <text evidence="2">Binds 1 copper ion per subunit.</text>
</comment>
<dbReference type="InterPro" id="IPR018152">
    <property type="entry name" value="SOD_Cu/Zn_BS"/>
</dbReference>
<dbReference type="CDD" id="cd00305">
    <property type="entry name" value="Cu-Zn_Superoxide_Dismutase"/>
    <property type="match status" value="1"/>
</dbReference>
<dbReference type="InterPro" id="IPR036423">
    <property type="entry name" value="SOD-like_Cu/Zn_dom_sf"/>
</dbReference>
<dbReference type="SUPFAM" id="SSF49329">
    <property type="entry name" value="Cu,Zn superoxide dismutase-like"/>
    <property type="match status" value="1"/>
</dbReference>
<dbReference type="PANTHER" id="PTHR10003">
    <property type="entry name" value="SUPEROXIDE DISMUTASE CU-ZN -RELATED"/>
    <property type="match status" value="1"/>
</dbReference>
<dbReference type="PROSITE" id="PS00332">
    <property type="entry name" value="SOD_CU_ZN_2"/>
    <property type="match status" value="1"/>
</dbReference>
<keyword evidence="2" id="KW-0186">Copper</keyword>
<dbReference type="EC" id="1.15.1.1" evidence="2"/>
<protein>
    <recommendedName>
        <fullName evidence="2">Superoxide dismutase [Cu-Zn]</fullName>
        <ecNumber evidence="2">1.15.1.1</ecNumber>
    </recommendedName>
</protein>
<comment type="similarity">
    <text evidence="1 2">Belongs to the Cu-Zn superoxide dismutase family.</text>
</comment>
<gene>
    <name evidence="6" type="ORF">AVDCRST_MAG56-6533</name>
</gene>
<dbReference type="GO" id="GO:0005507">
    <property type="term" value="F:copper ion binding"/>
    <property type="evidence" value="ECO:0007669"/>
    <property type="project" value="InterPro"/>
</dbReference>
<dbReference type="Pfam" id="PF00080">
    <property type="entry name" value="Sod_Cu"/>
    <property type="match status" value="1"/>
</dbReference>
<dbReference type="GO" id="GO:0004784">
    <property type="term" value="F:superoxide dismutase activity"/>
    <property type="evidence" value="ECO:0007669"/>
    <property type="project" value="UniProtKB-EC"/>
</dbReference>
<name>A0A6J4KSJ4_9SPHI</name>
<evidence type="ECO:0000256" key="2">
    <source>
        <dbReference type="RuleBase" id="RU000393"/>
    </source>
</evidence>
<feature type="chain" id="PRO_5027082059" description="Superoxide dismutase [Cu-Zn]" evidence="4">
    <location>
        <begin position="26"/>
        <end position="220"/>
    </location>
</feature>